<dbReference type="AlphaFoldDB" id="A0A7H8R539"/>
<dbReference type="EC" id="3.2.1.14" evidence="1"/>
<evidence type="ECO:0000313" key="6">
    <source>
        <dbReference type="Proteomes" id="UP000509510"/>
    </source>
</evidence>
<dbReference type="GO" id="GO:0006032">
    <property type="term" value="P:chitin catabolic process"/>
    <property type="evidence" value="ECO:0007669"/>
    <property type="project" value="TreeGrafter"/>
</dbReference>
<dbReference type="InterPro" id="IPR017853">
    <property type="entry name" value="GH"/>
</dbReference>
<dbReference type="GO" id="GO:0008061">
    <property type="term" value="F:chitin binding"/>
    <property type="evidence" value="ECO:0007669"/>
    <property type="project" value="InterPro"/>
</dbReference>
<feature type="signal peptide" evidence="3">
    <location>
        <begin position="1"/>
        <end position="19"/>
    </location>
</feature>
<dbReference type="SUPFAM" id="SSF51445">
    <property type="entry name" value="(Trans)glycosidases"/>
    <property type="match status" value="1"/>
</dbReference>
<dbReference type="SMART" id="SM00636">
    <property type="entry name" value="Glyco_18"/>
    <property type="match status" value="1"/>
</dbReference>
<dbReference type="OrthoDB" id="73875at2759"/>
<dbReference type="GeneID" id="55996119"/>
<dbReference type="EMBL" id="CP055902">
    <property type="protein sequence ID" value="QKX61480.1"/>
    <property type="molecule type" value="Genomic_DNA"/>
</dbReference>
<dbReference type="PANTHER" id="PTHR11177">
    <property type="entry name" value="CHITINASE"/>
    <property type="match status" value="1"/>
</dbReference>
<dbReference type="Gene3D" id="3.20.20.80">
    <property type="entry name" value="Glycosidases"/>
    <property type="match status" value="1"/>
</dbReference>
<feature type="chain" id="PRO_5028873582" description="chitinase" evidence="3">
    <location>
        <begin position="20"/>
        <end position="403"/>
    </location>
</feature>
<dbReference type="KEGG" id="trg:TRUGW13939_08631"/>
<reference evidence="6" key="1">
    <citation type="submission" date="2020-06" db="EMBL/GenBank/DDBJ databases">
        <title>A chromosome-scale genome assembly of Talaromyces rugulosus W13939.</title>
        <authorList>
            <person name="Wang B."/>
            <person name="Guo L."/>
            <person name="Ye K."/>
            <person name="Wang L."/>
        </authorList>
    </citation>
    <scope>NUCLEOTIDE SEQUENCE [LARGE SCALE GENOMIC DNA]</scope>
    <source>
        <strain evidence="6">W13939</strain>
    </source>
</reference>
<sequence length="403" mass="44169">MCLPRIILCLITLLRLASSKRCVMYLTGQHDVVPDLSLVSDVTHVALAFMSSSIFNTPDASTWPLFTSVERVREKFPVDTAVMVAIGGWGNTDGFSAAAASDESRKLFASNIQRMVNQTGADGVDIDWEYPGGNGEDYKQISNSKKKWEIDAYPKLVAEIRTALGPDKLISAAVPGLRRDMIAFTNENIAALSDSLNFFNIMTYDLMNRRDNITKHHTGIQLSLDAIDAYLENGLAPEMANLGLAFYVKWFKTSPDGGCSKNPIGCKTILMEDPTTGADLGQAGAFSWHDSVPLELKDSFDRALGNGRYDPRGGGHYFWDKTENIFWTWDTPDAIAEKVPSLVGRKQLGGVFAWGLGEDAPDFKNLQALTTGYQSIYEEPGQGATVHPPEKPSTPGGQSRDEL</sequence>
<dbReference type="PROSITE" id="PS51910">
    <property type="entry name" value="GH18_2"/>
    <property type="match status" value="1"/>
</dbReference>
<dbReference type="RefSeq" id="XP_035347654.1">
    <property type="nucleotide sequence ID" value="XM_035491761.1"/>
</dbReference>
<dbReference type="InterPro" id="IPR001223">
    <property type="entry name" value="Glyco_hydro18_cat"/>
</dbReference>
<evidence type="ECO:0000313" key="5">
    <source>
        <dbReference type="EMBL" id="QKX61480.1"/>
    </source>
</evidence>
<dbReference type="Proteomes" id="UP000509510">
    <property type="component" value="Chromosome V"/>
</dbReference>
<accession>A0A7H8R539</accession>
<keyword evidence="3" id="KW-0732">Signal</keyword>
<protein>
    <recommendedName>
        <fullName evidence="1">chitinase</fullName>
        <ecNumber evidence="1">3.2.1.14</ecNumber>
    </recommendedName>
</protein>
<dbReference type="GO" id="GO:0008843">
    <property type="term" value="F:endochitinase activity"/>
    <property type="evidence" value="ECO:0007669"/>
    <property type="project" value="UniProtKB-EC"/>
</dbReference>
<name>A0A7H8R539_TALRU</name>
<dbReference type="InterPro" id="IPR011583">
    <property type="entry name" value="Chitinase_II/V-like_cat"/>
</dbReference>
<organism evidence="5 6">
    <name type="scientific">Talaromyces rugulosus</name>
    <name type="common">Penicillium rugulosum</name>
    <dbReference type="NCBI Taxonomy" id="121627"/>
    <lineage>
        <taxon>Eukaryota</taxon>
        <taxon>Fungi</taxon>
        <taxon>Dikarya</taxon>
        <taxon>Ascomycota</taxon>
        <taxon>Pezizomycotina</taxon>
        <taxon>Eurotiomycetes</taxon>
        <taxon>Eurotiomycetidae</taxon>
        <taxon>Eurotiales</taxon>
        <taxon>Trichocomaceae</taxon>
        <taxon>Talaromyces</taxon>
        <taxon>Talaromyces sect. Islandici</taxon>
    </lineage>
</organism>
<dbReference type="FunFam" id="3.20.20.80:FF:000159">
    <property type="entry name" value="Class V chitinase, putative"/>
    <property type="match status" value="1"/>
</dbReference>
<evidence type="ECO:0000256" key="1">
    <source>
        <dbReference type="ARBA" id="ARBA00012729"/>
    </source>
</evidence>
<feature type="region of interest" description="Disordered" evidence="2">
    <location>
        <begin position="377"/>
        <end position="403"/>
    </location>
</feature>
<dbReference type="PANTHER" id="PTHR11177:SF378">
    <property type="entry name" value="CHITINASE"/>
    <property type="match status" value="1"/>
</dbReference>
<evidence type="ECO:0000256" key="3">
    <source>
        <dbReference type="SAM" id="SignalP"/>
    </source>
</evidence>
<dbReference type="Pfam" id="PF00704">
    <property type="entry name" value="Glyco_hydro_18"/>
    <property type="match status" value="1"/>
</dbReference>
<keyword evidence="6" id="KW-1185">Reference proteome</keyword>
<dbReference type="GO" id="GO:0005576">
    <property type="term" value="C:extracellular region"/>
    <property type="evidence" value="ECO:0007669"/>
    <property type="project" value="TreeGrafter"/>
</dbReference>
<dbReference type="InterPro" id="IPR050314">
    <property type="entry name" value="Glycosyl_Hydrlase_18"/>
</dbReference>
<proteinExistence type="predicted"/>
<dbReference type="GO" id="GO:0005975">
    <property type="term" value="P:carbohydrate metabolic process"/>
    <property type="evidence" value="ECO:0007669"/>
    <property type="project" value="InterPro"/>
</dbReference>
<gene>
    <name evidence="5" type="ORF">TRUGW13939_08631</name>
</gene>
<evidence type="ECO:0000256" key="2">
    <source>
        <dbReference type="SAM" id="MobiDB-lite"/>
    </source>
</evidence>
<evidence type="ECO:0000259" key="4">
    <source>
        <dbReference type="PROSITE" id="PS51910"/>
    </source>
</evidence>
<feature type="domain" description="GH18" evidence="4">
    <location>
        <begin position="20"/>
        <end position="376"/>
    </location>
</feature>